<proteinExistence type="predicted"/>
<dbReference type="EMBL" id="WNKQ01000015">
    <property type="protein sequence ID" value="KAF5846775.1"/>
    <property type="molecule type" value="Genomic_DNA"/>
</dbReference>
<dbReference type="PRINTS" id="PR00625">
    <property type="entry name" value="JDOMAIN"/>
</dbReference>
<feature type="compositionally biased region" description="Basic and acidic residues" evidence="1">
    <location>
        <begin position="19"/>
        <end position="32"/>
    </location>
</feature>
<dbReference type="Gene3D" id="1.10.287.110">
    <property type="entry name" value="DnaJ domain"/>
    <property type="match status" value="1"/>
</dbReference>
<feature type="compositionally biased region" description="Low complexity" evidence="1">
    <location>
        <begin position="33"/>
        <end position="51"/>
    </location>
</feature>
<evidence type="ECO:0000313" key="3">
    <source>
        <dbReference type="EMBL" id="KAF5846775.1"/>
    </source>
</evidence>
<dbReference type="AlphaFoldDB" id="A0A8H5ZCH3"/>
<dbReference type="SMART" id="SM00271">
    <property type="entry name" value="DnaJ"/>
    <property type="match status" value="1"/>
</dbReference>
<dbReference type="Pfam" id="PF00226">
    <property type="entry name" value="DnaJ"/>
    <property type="match status" value="1"/>
</dbReference>
<organism evidence="3 4">
    <name type="scientific">Cochliobolus sativus</name>
    <name type="common">Common root rot and spot blotch fungus</name>
    <name type="synonym">Bipolaris sorokiniana</name>
    <dbReference type="NCBI Taxonomy" id="45130"/>
    <lineage>
        <taxon>Eukaryota</taxon>
        <taxon>Fungi</taxon>
        <taxon>Dikarya</taxon>
        <taxon>Ascomycota</taxon>
        <taxon>Pezizomycotina</taxon>
        <taxon>Dothideomycetes</taxon>
        <taxon>Pleosporomycetidae</taxon>
        <taxon>Pleosporales</taxon>
        <taxon>Pleosporineae</taxon>
        <taxon>Pleosporaceae</taxon>
        <taxon>Bipolaris</taxon>
    </lineage>
</organism>
<dbReference type="SUPFAM" id="SSF46565">
    <property type="entry name" value="Chaperone J-domain"/>
    <property type="match status" value="1"/>
</dbReference>
<feature type="compositionally biased region" description="Basic and acidic residues" evidence="1">
    <location>
        <begin position="77"/>
        <end position="87"/>
    </location>
</feature>
<name>A0A8H5ZCH3_COCSA</name>
<dbReference type="InterPro" id="IPR001623">
    <property type="entry name" value="DnaJ_domain"/>
</dbReference>
<dbReference type="Proteomes" id="UP000624244">
    <property type="component" value="Unassembled WGS sequence"/>
</dbReference>
<dbReference type="InterPro" id="IPR036869">
    <property type="entry name" value="J_dom_sf"/>
</dbReference>
<feature type="region of interest" description="Disordered" evidence="1">
    <location>
        <begin position="149"/>
        <end position="216"/>
    </location>
</feature>
<feature type="domain" description="J" evidence="2">
    <location>
        <begin position="229"/>
        <end position="296"/>
    </location>
</feature>
<dbReference type="PROSITE" id="PS50076">
    <property type="entry name" value="DNAJ_2"/>
    <property type="match status" value="1"/>
</dbReference>
<evidence type="ECO:0000256" key="1">
    <source>
        <dbReference type="SAM" id="MobiDB-lite"/>
    </source>
</evidence>
<dbReference type="InterPro" id="IPR050817">
    <property type="entry name" value="DjlA_DnaK_co-chaperone"/>
</dbReference>
<evidence type="ECO:0000259" key="2">
    <source>
        <dbReference type="PROSITE" id="PS50076"/>
    </source>
</evidence>
<dbReference type="PANTHER" id="PTHR24074">
    <property type="entry name" value="CO-CHAPERONE PROTEIN DJLA"/>
    <property type="match status" value="1"/>
</dbReference>
<evidence type="ECO:0000313" key="4">
    <source>
        <dbReference type="Proteomes" id="UP000624244"/>
    </source>
</evidence>
<comment type="caution">
    <text evidence="3">The sequence shown here is derived from an EMBL/GenBank/DDBJ whole genome shotgun (WGS) entry which is preliminary data.</text>
</comment>
<reference evidence="3" key="1">
    <citation type="submission" date="2019-11" db="EMBL/GenBank/DDBJ databases">
        <title>Bipolaris sorokiniana Genome sequencing.</title>
        <authorList>
            <person name="Wang H."/>
        </authorList>
    </citation>
    <scope>NUCLEOTIDE SEQUENCE</scope>
</reference>
<accession>A0A8H5ZCH3</accession>
<dbReference type="CDD" id="cd06257">
    <property type="entry name" value="DnaJ"/>
    <property type="match status" value="1"/>
</dbReference>
<feature type="region of interest" description="Disordered" evidence="1">
    <location>
        <begin position="15"/>
        <end position="115"/>
    </location>
</feature>
<feature type="compositionally biased region" description="Polar residues" evidence="1">
    <location>
        <begin position="161"/>
        <end position="176"/>
    </location>
</feature>
<feature type="compositionally biased region" description="Polar residues" evidence="1">
    <location>
        <begin position="88"/>
        <end position="98"/>
    </location>
</feature>
<gene>
    <name evidence="3" type="ORF">GGP41_004923</name>
</gene>
<protein>
    <recommendedName>
        <fullName evidence="2">J domain-containing protein</fullName>
    </recommendedName>
</protein>
<sequence length="302" mass="35197">MESFLDDPFLFKRGTLYSEDMRRQSDRLRMSEPRCPFRSCSPSPPSTSYTYTQENENRHSYTTEVRVPPSHPSRHGFAQEKENRRPYTTESRTSTSSPCGPEYYPKQPRTRTNQKYWAEDRAPNDKYEYASVEFIQTSWGASYTYSYECSADPPTPPHSPRTGTNTSSNRSRQAHYTTEGRRSRSVSPKPRRQRKSSGSHQYPRSPPSKPYSSYREFPLAPEGIQPRTDLYTVLEIFRNATTDDIKKAYRALSLKWHPDRCKSEDRAKATRKMAEINQAKEILCDKGKREYYDHSGLIYSDL</sequence>